<feature type="compositionally biased region" description="Basic and acidic residues" evidence="4">
    <location>
        <begin position="273"/>
        <end position="287"/>
    </location>
</feature>
<dbReference type="Gene3D" id="1.20.140.10">
    <property type="entry name" value="Butyryl-CoA Dehydrogenase, subunit A, domain 3"/>
    <property type="match status" value="1"/>
</dbReference>
<comment type="caution">
    <text evidence="7">The sequence shown here is derived from an EMBL/GenBank/DDBJ whole genome shotgun (WGS) entry which is preliminary data.</text>
</comment>
<comment type="similarity">
    <text evidence="1">Belongs to the acyl-CoA dehydrogenase family.</text>
</comment>
<keyword evidence="8" id="KW-1185">Reference proteome</keyword>
<dbReference type="SUPFAM" id="SSF56645">
    <property type="entry name" value="Acyl-CoA dehydrogenase NM domain-like"/>
    <property type="match status" value="1"/>
</dbReference>
<feature type="domain" description="Acyl-CoA dehydrogenase/oxidase C-terminal" evidence="6">
    <location>
        <begin position="206"/>
        <end position="335"/>
    </location>
</feature>
<dbReference type="EMBL" id="BJLQ01000003">
    <property type="protein sequence ID" value="GEA83262.1"/>
    <property type="molecule type" value="Genomic_DNA"/>
</dbReference>
<evidence type="ECO:0000256" key="4">
    <source>
        <dbReference type="SAM" id="MobiDB-lite"/>
    </source>
</evidence>
<organism evidence="7 8">
    <name type="scientific">Cellulomonas gelida</name>
    <dbReference type="NCBI Taxonomy" id="1712"/>
    <lineage>
        <taxon>Bacteria</taxon>
        <taxon>Bacillati</taxon>
        <taxon>Actinomycetota</taxon>
        <taxon>Actinomycetes</taxon>
        <taxon>Micrococcales</taxon>
        <taxon>Cellulomonadaceae</taxon>
        <taxon>Cellulomonas</taxon>
    </lineage>
</organism>
<keyword evidence="3" id="KW-0274">FAD</keyword>
<dbReference type="RefSeq" id="WP_229747448.1">
    <property type="nucleotide sequence ID" value="NZ_BJLQ01000003.1"/>
</dbReference>
<dbReference type="Pfam" id="PF00441">
    <property type="entry name" value="Acyl-CoA_dh_1"/>
    <property type="match status" value="1"/>
</dbReference>
<evidence type="ECO:0000256" key="1">
    <source>
        <dbReference type="ARBA" id="ARBA00009347"/>
    </source>
</evidence>
<evidence type="ECO:0000313" key="8">
    <source>
        <dbReference type="Proteomes" id="UP000320461"/>
    </source>
</evidence>
<feature type="transmembrane region" description="Helical" evidence="5">
    <location>
        <begin position="206"/>
        <end position="226"/>
    </location>
</feature>
<evidence type="ECO:0000256" key="5">
    <source>
        <dbReference type="SAM" id="Phobius"/>
    </source>
</evidence>
<dbReference type="InterPro" id="IPR009075">
    <property type="entry name" value="AcylCo_DH/oxidase_C"/>
</dbReference>
<keyword evidence="5" id="KW-1133">Transmembrane helix</keyword>
<feature type="region of interest" description="Disordered" evidence="4">
    <location>
        <begin position="267"/>
        <end position="287"/>
    </location>
</feature>
<keyword evidence="2" id="KW-0285">Flavoprotein</keyword>
<dbReference type="InterPro" id="IPR009100">
    <property type="entry name" value="AcylCoA_DH/oxidase_NM_dom_sf"/>
</dbReference>
<evidence type="ECO:0000313" key="7">
    <source>
        <dbReference type="EMBL" id="GEA83262.1"/>
    </source>
</evidence>
<dbReference type="SUPFAM" id="SSF47203">
    <property type="entry name" value="Acyl-CoA dehydrogenase C-terminal domain-like"/>
    <property type="match status" value="1"/>
</dbReference>
<keyword evidence="5" id="KW-0472">Membrane</keyword>
<evidence type="ECO:0000256" key="3">
    <source>
        <dbReference type="ARBA" id="ARBA00022827"/>
    </source>
</evidence>
<evidence type="ECO:0000259" key="6">
    <source>
        <dbReference type="Pfam" id="PF00441"/>
    </source>
</evidence>
<reference evidence="7 8" key="1">
    <citation type="submission" date="2019-06" db="EMBL/GenBank/DDBJ databases">
        <title>Whole genome shotgun sequence of Cellulomonas gelida NBRC 3748.</title>
        <authorList>
            <person name="Hosoyama A."/>
            <person name="Uohara A."/>
            <person name="Ohji S."/>
            <person name="Ichikawa N."/>
        </authorList>
    </citation>
    <scope>NUCLEOTIDE SEQUENCE [LARGE SCALE GENOMIC DNA]</scope>
    <source>
        <strain evidence="7 8">NBRC 3748</strain>
    </source>
</reference>
<dbReference type="AlphaFoldDB" id="A0A4Y3KGZ0"/>
<evidence type="ECO:0000256" key="2">
    <source>
        <dbReference type="ARBA" id="ARBA00022630"/>
    </source>
</evidence>
<dbReference type="GO" id="GO:0016627">
    <property type="term" value="F:oxidoreductase activity, acting on the CH-CH group of donors"/>
    <property type="evidence" value="ECO:0007669"/>
    <property type="project" value="InterPro"/>
</dbReference>
<dbReference type="Proteomes" id="UP000320461">
    <property type="component" value="Unassembled WGS sequence"/>
</dbReference>
<accession>A0A4Y3KGZ0</accession>
<protein>
    <submittedName>
        <fullName evidence="7">Dehydrogenase</fullName>
    </submittedName>
</protein>
<sequence>MPVRADLSENRPVVLGTSPDPDAWPSVPGSVDEALAHVRTWPTDLLPGNGATTRLWELLATCAAADVAVARAVEPHLDALAILSQAGTPDDERPLPTAATWGVYAAEMTGTRLEASRAPDGSWRLDGTKPWCSLADRLGCALVTARVGGGDERGLFAADLSAPGVVASRQGWVSRGLREIPSGPLELRDVPATLVRSGSWYLDRPGFWWGAIGVAACWYGGAVGVARRVLQHARTRGDDPLLAMHVGAIDERLASARTSLAAAARAVDASGARTDHGRRSEDEDAREAGRVLAKRVRAVVARTCEDVLRSAAHALGPGPLTQEEAYAKRVADLQVYIRQQHAERDDVSLGRAVIALPGQPW</sequence>
<dbReference type="InterPro" id="IPR036250">
    <property type="entry name" value="AcylCo_DH-like_C"/>
</dbReference>
<feature type="region of interest" description="Disordered" evidence="4">
    <location>
        <begin position="1"/>
        <end position="23"/>
    </location>
</feature>
<gene>
    <name evidence="7" type="ORF">CGE01nite_05130</name>
</gene>
<dbReference type="Gene3D" id="2.40.110.10">
    <property type="entry name" value="Butyryl-CoA Dehydrogenase, subunit A, domain 2"/>
    <property type="match status" value="1"/>
</dbReference>
<proteinExistence type="inferred from homology"/>
<dbReference type="InterPro" id="IPR046373">
    <property type="entry name" value="Acyl-CoA_Oxase/DH_mid-dom_sf"/>
</dbReference>
<keyword evidence="5" id="KW-0812">Transmembrane</keyword>
<name>A0A4Y3KGZ0_9CELL</name>